<dbReference type="RefSeq" id="WP_086998891.1">
    <property type="nucleotide sequence ID" value="NZ_FUHW01000033.1"/>
</dbReference>
<evidence type="ECO:0000313" key="2">
    <source>
        <dbReference type="EMBL" id="SJM66119.1"/>
    </source>
</evidence>
<proteinExistence type="predicted"/>
<keyword evidence="1" id="KW-1133">Transmembrane helix</keyword>
<protein>
    <submittedName>
        <fullName evidence="2">Uncharacterized protein</fullName>
    </submittedName>
</protein>
<evidence type="ECO:0000313" key="3">
    <source>
        <dbReference type="Proteomes" id="UP000195913"/>
    </source>
</evidence>
<sequence length="165" mass="17705">MNRPQPGKPGKSAWIGPLSFGVIAWGFCLYTRIDAGHTAIFTALGVCLGYVFTILPLLTFSTRLPLDPGRPPNGNQGFRALSFSLLSKRLSRHSPAAQALEHAVRTAVRFAGEAETVGPATAVAHRELEAGRDLTSRQATAAAYEVDIWLSQDPSLPPPPMKGRS</sequence>
<keyword evidence="3" id="KW-1185">Reference proteome</keyword>
<dbReference type="Proteomes" id="UP000195913">
    <property type="component" value="Unassembled WGS sequence"/>
</dbReference>
<dbReference type="AlphaFoldDB" id="A0A1R4GD55"/>
<organism evidence="2 3">
    <name type="scientific">Arthrobacter rhombi</name>
    <dbReference type="NCBI Taxonomy" id="71253"/>
    <lineage>
        <taxon>Bacteria</taxon>
        <taxon>Bacillati</taxon>
        <taxon>Actinomycetota</taxon>
        <taxon>Actinomycetes</taxon>
        <taxon>Micrococcales</taxon>
        <taxon>Micrococcaceae</taxon>
        <taxon>Arthrobacter</taxon>
    </lineage>
</organism>
<gene>
    <name evidence="2" type="ORF">FM101_09665</name>
</gene>
<feature type="transmembrane region" description="Helical" evidence="1">
    <location>
        <begin position="12"/>
        <end position="33"/>
    </location>
</feature>
<accession>A0A1R4GD55</accession>
<name>A0A1R4GD55_9MICC</name>
<dbReference type="EMBL" id="FUHW01000033">
    <property type="protein sequence ID" value="SJM66119.1"/>
    <property type="molecule type" value="Genomic_DNA"/>
</dbReference>
<keyword evidence="1" id="KW-0812">Transmembrane</keyword>
<feature type="transmembrane region" description="Helical" evidence="1">
    <location>
        <begin position="39"/>
        <end position="60"/>
    </location>
</feature>
<keyword evidence="1" id="KW-0472">Membrane</keyword>
<evidence type="ECO:0000256" key="1">
    <source>
        <dbReference type="SAM" id="Phobius"/>
    </source>
</evidence>
<reference evidence="2 3" key="1">
    <citation type="submission" date="2017-02" db="EMBL/GenBank/DDBJ databases">
        <authorList>
            <person name="Peterson S.W."/>
        </authorList>
    </citation>
    <scope>NUCLEOTIDE SEQUENCE [LARGE SCALE GENOMIC DNA]</scope>
    <source>
        <strain evidence="2 3">B Ar 00.02</strain>
    </source>
</reference>